<evidence type="ECO:0008006" key="4">
    <source>
        <dbReference type="Google" id="ProtNLM"/>
    </source>
</evidence>
<reference evidence="2" key="2">
    <citation type="submission" date="2021-04" db="EMBL/GenBank/DDBJ databases">
        <authorList>
            <person name="Gilroy R."/>
        </authorList>
    </citation>
    <scope>NUCLEOTIDE SEQUENCE</scope>
    <source>
        <strain evidence="2">ChiSxjej1B13-11774</strain>
    </source>
</reference>
<accession>A0A9D2EPZ2</accession>
<dbReference type="PROSITE" id="PS51257">
    <property type="entry name" value="PROKAR_LIPOPROTEIN"/>
    <property type="match status" value="1"/>
</dbReference>
<proteinExistence type="predicted"/>
<protein>
    <recommendedName>
        <fullName evidence="4">Lipoprotein</fullName>
    </recommendedName>
</protein>
<evidence type="ECO:0000313" key="2">
    <source>
        <dbReference type="EMBL" id="HIZ41356.1"/>
    </source>
</evidence>
<organism evidence="2 3">
    <name type="scientific">Candidatus Gemmiger excrementigallinarum</name>
    <dbReference type="NCBI Taxonomy" id="2838609"/>
    <lineage>
        <taxon>Bacteria</taxon>
        <taxon>Bacillati</taxon>
        <taxon>Bacillota</taxon>
        <taxon>Clostridia</taxon>
        <taxon>Eubacteriales</taxon>
        <taxon>Gemmiger</taxon>
    </lineage>
</organism>
<gene>
    <name evidence="2" type="ORF">H9811_02215</name>
</gene>
<evidence type="ECO:0000256" key="1">
    <source>
        <dbReference type="SAM" id="SignalP"/>
    </source>
</evidence>
<evidence type="ECO:0000313" key="3">
    <source>
        <dbReference type="Proteomes" id="UP000824048"/>
    </source>
</evidence>
<keyword evidence="1" id="KW-0732">Signal</keyword>
<sequence length="162" mass="18407">MKKPYCIVPLCLLVLGGCASAPVDTTPVWSEQLPETGVQMELSNCELLGEEPVYYTLDRDSTEKWREKPALQTKGVPVVTLWGVTEDEVELRYVENIDTLYLYYDRVMPQQDLDYIKTETADGGLQYRLDTVYNFEFVITTPDGTDTMIITCERDGLTDTAE</sequence>
<dbReference type="EMBL" id="DXBP01000015">
    <property type="protein sequence ID" value="HIZ41356.1"/>
    <property type="molecule type" value="Genomic_DNA"/>
</dbReference>
<reference evidence="2" key="1">
    <citation type="journal article" date="2021" name="PeerJ">
        <title>Extensive microbial diversity within the chicken gut microbiome revealed by metagenomics and culture.</title>
        <authorList>
            <person name="Gilroy R."/>
            <person name="Ravi A."/>
            <person name="Getino M."/>
            <person name="Pursley I."/>
            <person name="Horton D.L."/>
            <person name="Alikhan N.F."/>
            <person name="Baker D."/>
            <person name="Gharbi K."/>
            <person name="Hall N."/>
            <person name="Watson M."/>
            <person name="Adriaenssens E.M."/>
            <person name="Foster-Nyarko E."/>
            <person name="Jarju S."/>
            <person name="Secka A."/>
            <person name="Antonio M."/>
            <person name="Oren A."/>
            <person name="Chaudhuri R.R."/>
            <person name="La Ragione R."/>
            <person name="Hildebrand F."/>
            <person name="Pallen M.J."/>
        </authorList>
    </citation>
    <scope>NUCLEOTIDE SEQUENCE</scope>
    <source>
        <strain evidence="2">ChiSxjej1B13-11774</strain>
    </source>
</reference>
<comment type="caution">
    <text evidence="2">The sequence shown here is derived from an EMBL/GenBank/DDBJ whole genome shotgun (WGS) entry which is preliminary data.</text>
</comment>
<name>A0A9D2EPZ2_9FIRM</name>
<feature type="chain" id="PRO_5038579830" description="Lipoprotein" evidence="1">
    <location>
        <begin position="22"/>
        <end position="162"/>
    </location>
</feature>
<dbReference type="AlphaFoldDB" id="A0A9D2EPZ2"/>
<dbReference type="Proteomes" id="UP000824048">
    <property type="component" value="Unassembled WGS sequence"/>
</dbReference>
<feature type="signal peptide" evidence="1">
    <location>
        <begin position="1"/>
        <end position="21"/>
    </location>
</feature>